<name>A0ABQ5KCI9_9EUKA</name>
<feature type="non-terminal residue" evidence="1">
    <location>
        <position position="1"/>
    </location>
</feature>
<dbReference type="Proteomes" id="UP001057375">
    <property type="component" value="Unassembled WGS sequence"/>
</dbReference>
<evidence type="ECO:0000313" key="3">
    <source>
        <dbReference type="Proteomes" id="UP001057375"/>
    </source>
</evidence>
<protein>
    <submittedName>
        <fullName evidence="1">Uncharacterized protein</fullName>
    </submittedName>
</protein>
<reference evidence="1" key="1">
    <citation type="submission" date="2022-03" db="EMBL/GenBank/DDBJ databases">
        <title>Draft genome sequence of Aduncisulcus paluster, a free-living microaerophilic Fornicata.</title>
        <authorList>
            <person name="Yuyama I."/>
            <person name="Kume K."/>
            <person name="Tamura T."/>
            <person name="Inagaki Y."/>
            <person name="Hashimoto T."/>
        </authorList>
    </citation>
    <scope>NUCLEOTIDE SEQUENCE</scope>
    <source>
        <strain evidence="1">NY0171</strain>
    </source>
</reference>
<keyword evidence="3" id="KW-1185">Reference proteome</keyword>
<sequence length="34" mass="3836">QGTTGGACKLHPKRLDLNKINVLEFNVRRRDGKT</sequence>
<dbReference type="EMBL" id="BQXS01020403">
    <property type="protein sequence ID" value="GKT29617.1"/>
    <property type="molecule type" value="Genomic_DNA"/>
</dbReference>
<gene>
    <name evidence="1" type="ORF">ADUPG1_014836</name>
    <name evidence="2" type="ORF">ADUPG1_014837</name>
</gene>
<evidence type="ECO:0000313" key="1">
    <source>
        <dbReference type="EMBL" id="GKT29617.1"/>
    </source>
</evidence>
<accession>A0ABQ5KCI9</accession>
<evidence type="ECO:0000313" key="2">
    <source>
        <dbReference type="EMBL" id="GKT29619.1"/>
    </source>
</evidence>
<comment type="caution">
    <text evidence="1">The sequence shown here is derived from an EMBL/GenBank/DDBJ whole genome shotgun (WGS) entry which is preliminary data.</text>
</comment>
<proteinExistence type="predicted"/>
<dbReference type="EMBL" id="BQXS01020404">
    <property type="protein sequence ID" value="GKT29619.1"/>
    <property type="molecule type" value="Genomic_DNA"/>
</dbReference>
<organism evidence="1 3">
    <name type="scientific">Aduncisulcus paluster</name>
    <dbReference type="NCBI Taxonomy" id="2918883"/>
    <lineage>
        <taxon>Eukaryota</taxon>
        <taxon>Metamonada</taxon>
        <taxon>Carpediemonas-like organisms</taxon>
        <taxon>Aduncisulcus</taxon>
    </lineage>
</organism>